<evidence type="ECO:0000313" key="3">
    <source>
        <dbReference type="Proteomes" id="UP000812966"/>
    </source>
</evidence>
<organism evidence="2 3">
    <name type="scientific">Filobasidium floriforme</name>
    <dbReference type="NCBI Taxonomy" id="5210"/>
    <lineage>
        <taxon>Eukaryota</taxon>
        <taxon>Fungi</taxon>
        <taxon>Dikarya</taxon>
        <taxon>Basidiomycota</taxon>
        <taxon>Agaricomycotina</taxon>
        <taxon>Tremellomycetes</taxon>
        <taxon>Filobasidiales</taxon>
        <taxon>Filobasidiaceae</taxon>
        <taxon>Filobasidium</taxon>
    </lineage>
</organism>
<feature type="compositionally biased region" description="Polar residues" evidence="1">
    <location>
        <begin position="1"/>
        <end position="15"/>
    </location>
</feature>
<reference evidence="2" key="1">
    <citation type="submission" date="2020-04" db="EMBL/GenBank/DDBJ databases">
        <title>Analysis of mating type loci in Filobasidium floriforme.</title>
        <authorList>
            <person name="Nowrousian M."/>
        </authorList>
    </citation>
    <scope>NUCLEOTIDE SEQUENCE</scope>
    <source>
        <strain evidence="2">CBS 6242</strain>
    </source>
</reference>
<proteinExistence type="predicted"/>
<feature type="compositionally biased region" description="Polar residues" evidence="1">
    <location>
        <begin position="303"/>
        <end position="314"/>
    </location>
</feature>
<sequence>MDPSWTHQRQPQRQAGDSARSGHYNPSNTNSTPPQAFASAGNYGTINPDYRQAQSYNPSSSGTTGSTRPPAQIHDAYRRADGNEPTATRDVYSARSAAGTATTQDVPPAATPTSARPAPRRSRAKKQAAAPAADGATAATNTTQSNSTNNAAAAGTETGPSGRPLPFNTKPLYDRIEKLTKTHGDLITYLHGELDRRRDWEEMMVKEMHQRHQVLLTLITSLVPVTNSTVGSSGHGQAGRSSLLASDLSTTIGRAGLPGVPSVSNMGSLQDQDFGNGAGFEDDNDYGNDTPVISLSQPAAYTQQTAGESSTQGASAGGLKRARDGDGPHYHDFQKDAGVEVDERGIIYMAGGRKNGVVPTKIASLVRKTLYASQGVPVGKLQLPLYVNGMYPANGDEHWSFGNLRFDWNSTTRKSTHNAEMKQIVIEHIVSHRYAYPEIPETEFTADRLEATYEQSFNSWKAKFLGKKPSGPHKRAKTSMGLREIQKLLEVVGTGRDGSDGQASGSQMALDAGDSVRTIG</sequence>
<feature type="region of interest" description="Disordered" evidence="1">
    <location>
        <begin position="495"/>
        <end position="520"/>
    </location>
</feature>
<feature type="compositionally biased region" description="Polar residues" evidence="1">
    <location>
        <begin position="24"/>
        <end position="34"/>
    </location>
</feature>
<feature type="compositionally biased region" description="Low complexity" evidence="1">
    <location>
        <begin position="127"/>
        <end position="159"/>
    </location>
</feature>
<name>A0A8K0JKJ3_9TREE</name>
<gene>
    <name evidence="2" type="ORF">FFLO_04664</name>
</gene>
<accession>A0A8K0JKJ3</accession>
<evidence type="ECO:0000256" key="1">
    <source>
        <dbReference type="SAM" id="MobiDB-lite"/>
    </source>
</evidence>
<dbReference type="AlphaFoldDB" id="A0A8K0JKJ3"/>
<feature type="region of interest" description="Disordered" evidence="1">
    <location>
        <begin position="303"/>
        <end position="336"/>
    </location>
</feature>
<feature type="compositionally biased region" description="Low complexity" evidence="1">
    <location>
        <begin position="107"/>
        <end position="117"/>
    </location>
</feature>
<dbReference type="Proteomes" id="UP000812966">
    <property type="component" value="Unassembled WGS sequence"/>
</dbReference>
<evidence type="ECO:0000313" key="2">
    <source>
        <dbReference type="EMBL" id="KAG7530993.1"/>
    </source>
</evidence>
<comment type="caution">
    <text evidence="2">The sequence shown here is derived from an EMBL/GenBank/DDBJ whole genome shotgun (WGS) entry which is preliminary data.</text>
</comment>
<protein>
    <submittedName>
        <fullName evidence="2">Uncharacterized protein</fullName>
    </submittedName>
</protein>
<feature type="compositionally biased region" description="Basic and acidic residues" evidence="1">
    <location>
        <begin position="321"/>
        <end position="336"/>
    </location>
</feature>
<dbReference type="EMBL" id="JABELV010000102">
    <property type="protein sequence ID" value="KAG7530993.1"/>
    <property type="molecule type" value="Genomic_DNA"/>
</dbReference>
<keyword evidence="3" id="KW-1185">Reference proteome</keyword>
<feature type="region of interest" description="Disordered" evidence="1">
    <location>
        <begin position="1"/>
        <end position="169"/>
    </location>
</feature>